<gene>
    <name evidence="10" type="ORF">HRV97_02755</name>
</gene>
<dbReference type="InterPro" id="IPR011006">
    <property type="entry name" value="CheY-like_superfamily"/>
</dbReference>
<protein>
    <recommendedName>
        <fullName evidence="4">protein-glutamate methylesterase</fullName>
        <ecNumber evidence="4">3.1.1.61</ecNumber>
    </recommendedName>
</protein>
<evidence type="ECO:0000256" key="3">
    <source>
        <dbReference type="ARBA" id="ARBA00022801"/>
    </source>
</evidence>
<sequence length="347" mass="35221">MAARALPRVLIVDDSAVARAALARIVADSGRYSLVATCAGAVQALGVLQQTEVDLILLDIDMPRTSGLAAMRDLLRDGGGAKILIVSGSAQDGGAHAIEALSLGAADTLEKPGVKPGAATIGTRFGDILLAKLDGLTANHVGASDIVRNAAAPAFPFDVVAIGASTGGIHALTTVLRAVPASMQRPIVVTQHLPGSFSTFFAAQLSSVSGRPCDVADDRMRLLPGRIVIAPGDAHVVAVSLGDGTAALRLSREAAVTGNLPSVDPMLSTLAKVYRERLLAVVLSGMGRDGADGARDVRAAGGTVLVQDRDSSVVWGMPGAVADAGLAHAIMTPAQIAGFIVANGSRR</sequence>
<dbReference type="InterPro" id="IPR001789">
    <property type="entry name" value="Sig_transdc_resp-reg_receiver"/>
</dbReference>
<dbReference type="PROSITE" id="PS50122">
    <property type="entry name" value="CHEB"/>
    <property type="match status" value="1"/>
</dbReference>
<dbReference type="PANTHER" id="PTHR42872">
    <property type="entry name" value="PROTEIN-GLUTAMATE METHYLESTERASE/PROTEIN-GLUTAMINE GLUTAMINASE"/>
    <property type="match status" value="1"/>
</dbReference>
<dbReference type="EMBL" id="JABULH010000001">
    <property type="protein sequence ID" value="NTS64080.1"/>
    <property type="molecule type" value="Genomic_DNA"/>
</dbReference>
<evidence type="ECO:0000313" key="11">
    <source>
        <dbReference type="Proteomes" id="UP000621447"/>
    </source>
</evidence>
<keyword evidence="1" id="KW-0963">Cytoplasm</keyword>
<dbReference type="SMART" id="SM00448">
    <property type="entry name" value="REC"/>
    <property type="match status" value="1"/>
</dbReference>
<dbReference type="Pfam" id="PF01339">
    <property type="entry name" value="CheB_methylest"/>
    <property type="match status" value="1"/>
</dbReference>
<dbReference type="SUPFAM" id="SSF52738">
    <property type="entry name" value="Methylesterase CheB, C-terminal domain"/>
    <property type="match status" value="1"/>
</dbReference>
<feature type="modified residue" description="4-aspartylphosphate" evidence="7">
    <location>
        <position position="59"/>
    </location>
</feature>
<dbReference type="Pfam" id="PF00072">
    <property type="entry name" value="Response_reg"/>
    <property type="match status" value="1"/>
</dbReference>
<dbReference type="PANTHER" id="PTHR42872:SF6">
    <property type="entry name" value="PROTEIN-GLUTAMATE METHYLESTERASE_PROTEIN-GLUTAMINE GLUTAMINASE"/>
    <property type="match status" value="1"/>
</dbReference>
<evidence type="ECO:0000256" key="7">
    <source>
        <dbReference type="PROSITE-ProRule" id="PRU00169"/>
    </source>
</evidence>
<evidence type="ECO:0000259" key="8">
    <source>
        <dbReference type="PROSITE" id="PS50110"/>
    </source>
</evidence>
<dbReference type="InterPro" id="IPR008248">
    <property type="entry name" value="CheB-like"/>
</dbReference>
<dbReference type="PIRSF" id="PIRSF000876">
    <property type="entry name" value="RR_chemtxs_CheB"/>
    <property type="match status" value="1"/>
</dbReference>
<dbReference type="Proteomes" id="UP000621447">
    <property type="component" value="Unassembled WGS sequence"/>
</dbReference>
<evidence type="ECO:0000256" key="2">
    <source>
        <dbReference type="ARBA" id="ARBA00022500"/>
    </source>
</evidence>
<evidence type="ECO:0000313" key="10">
    <source>
        <dbReference type="EMBL" id="NTS64080.1"/>
    </source>
</evidence>
<keyword evidence="2 6" id="KW-0145">Chemotaxis</keyword>
<proteinExistence type="predicted"/>
<accession>A0ABX2JFH6</accession>
<reference evidence="10 11" key="1">
    <citation type="submission" date="2020-06" db="EMBL/GenBank/DDBJ databases">
        <title>Sphingomonas hominis sp. nov., a member of the Sphingomonas, isolated from the hair of a 22-year-old girl.</title>
        <authorList>
            <person name="Zhang D.-F."/>
            <person name="Cui X.-W."/>
        </authorList>
    </citation>
    <scope>NUCLEOTIDE SEQUENCE [LARGE SCALE GENOMIC DNA]</scope>
    <source>
        <strain evidence="10 11">HHU CXW</strain>
    </source>
</reference>
<organism evidence="10 11">
    <name type="scientific">Sphingomonas hominis</name>
    <dbReference type="NCBI Taxonomy" id="2741495"/>
    <lineage>
        <taxon>Bacteria</taxon>
        <taxon>Pseudomonadati</taxon>
        <taxon>Pseudomonadota</taxon>
        <taxon>Alphaproteobacteria</taxon>
        <taxon>Sphingomonadales</taxon>
        <taxon>Sphingomonadaceae</taxon>
        <taxon>Sphingomonas</taxon>
    </lineage>
</organism>
<evidence type="ECO:0000256" key="4">
    <source>
        <dbReference type="ARBA" id="ARBA00039140"/>
    </source>
</evidence>
<dbReference type="Gene3D" id="3.40.50.180">
    <property type="entry name" value="Methylesterase CheB, C-terminal domain"/>
    <property type="match status" value="1"/>
</dbReference>
<name>A0ABX2JFH6_9SPHN</name>
<dbReference type="CDD" id="cd17541">
    <property type="entry name" value="REC_CheB-like"/>
    <property type="match status" value="1"/>
</dbReference>
<feature type="domain" description="CheB-type methylesterase" evidence="9">
    <location>
        <begin position="153"/>
        <end position="342"/>
    </location>
</feature>
<dbReference type="InterPro" id="IPR000673">
    <property type="entry name" value="Sig_transdc_resp-reg_Me-estase"/>
</dbReference>
<comment type="caution">
    <text evidence="10">The sequence shown here is derived from an EMBL/GenBank/DDBJ whole genome shotgun (WGS) entry which is preliminary data.</text>
</comment>
<dbReference type="EC" id="3.1.1.61" evidence="4"/>
<evidence type="ECO:0000256" key="5">
    <source>
        <dbReference type="ARBA" id="ARBA00048267"/>
    </source>
</evidence>
<evidence type="ECO:0000256" key="1">
    <source>
        <dbReference type="ARBA" id="ARBA00022490"/>
    </source>
</evidence>
<evidence type="ECO:0000259" key="9">
    <source>
        <dbReference type="PROSITE" id="PS50122"/>
    </source>
</evidence>
<comment type="catalytic activity">
    <reaction evidence="5">
        <text>[protein]-L-glutamate 5-O-methyl ester + H2O = L-glutamyl-[protein] + methanol + H(+)</text>
        <dbReference type="Rhea" id="RHEA:23236"/>
        <dbReference type="Rhea" id="RHEA-COMP:10208"/>
        <dbReference type="Rhea" id="RHEA-COMP:10311"/>
        <dbReference type="ChEBI" id="CHEBI:15377"/>
        <dbReference type="ChEBI" id="CHEBI:15378"/>
        <dbReference type="ChEBI" id="CHEBI:17790"/>
        <dbReference type="ChEBI" id="CHEBI:29973"/>
        <dbReference type="ChEBI" id="CHEBI:82795"/>
        <dbReference type="EC" id="3.1.1.61"/>
    </reaction>
</comment>
<dbReference type="Gene3D" id="3.40.50.2300">
    <property type="match status" value="1"/>
</dbReference>
<feature type="active site" evidence="6">
    <location>
        <position position="289"/>
    </location>
</feature>
<feature type="active site" evidence="6">
    <location>
        <position position="192"/>
    </location>
</feature>
<keyword evidence="3 6" id="KW-0378">Hydrolase</keyword>
<dbReference type="InterPro" id="IPR035909">
    <property type="entry name" value="CheB_C"/>
</dbReference>
<dbReference type="CDD" id="cd16432">
    <property type="entry name" value="CheB_Rec"/>
    <property type="match status" value="1"/>
</dbReference>
<dbReference type="PROSITE" id="PS50110">
    <property type="entry name" value="RESPONSE_REGULATORY"/>
    <property type="match status" value="1"/>
</dbReference>
<keyword evidence="7" id="KW-0597">Phosphoprotein</keyword>
<dbReference type="SUPFAM" id="SSF52172">
    <property type="entry name" value="CheY-like"/>
    <property type="match status" value="1"/>
</dbReference>
<feature type="domain" description="Response regulatory" evidence="8">
    <location>
        <begin position="8"/>
        <end position="126"/>
    </location>
</feature>
<evidence type="ECO:0000256" key="6">
    <source>
        <dbReference type="PROSITE-ProRule" id="PRU00050"/>
    </source>
</evidence>
<keyword evidence="11" id="KW-1185">Reference proteome</keyword>
<feature type="active site" evidence="6">
    <location>
        <position position="165"/>
    </location>
</feature>